<sequence length="199" mass="21374">MSSVFPFSQQVVDIIAGGNFMVVYAAQLAFKTGTVYAHTGTGQLILDGQPYDGVGTLGEVGSSQETEESGSSLSVSLTLSGIDSSVMAETNLNGCRGRPGKLLFVVVAEDGSYAADTLLSGRMDAAQMSFGGNADTNSITVTIVDRMAEWDRTGTERWTDENHRARHGDDDRFFYAVAQLASWPIYWGAKKDAPAFTYE</sequence>
<evidence type="ECO:0000313" key="2">
    <source>
        <dbReference type="Proteomes" id="UP001595457"/>
    </source>
</evidence>
<organism evidence="1 2">
    <name type="scientific">Azotobacter bryophylli</name>
    <dbReference type="NCBI Taxonomy" id="1986537"/>
    <lineage>
        <taxon>Bacteria</taxon>
        <taxon>Pseudomonadati</taxon>
        <taxon>Pseudomonadota</taxon>
        <taxon>Gammaproteobacteria</taxon>
        <taxon>Pseudomonadales</taxon>
        <taxon>Pseudomonadaceae</taxon>
        <taxon>Azotobacter</taxon>
    </lineage>
</organism>
<comment type="caution">
    <text evidence="1">The sequence shown here is derived from an EMBL/GenBank/DDBJ whole genome shotgun (WGS) entry which is preliminary data.</text>
</comment>
<dbReference type="RefSeq" id="WP_377816974.1">
    <property type="nucleotide sequence ID" value="NZ_JBHRSJ010000036.1"/>
</dbReference>
<evidence type="ECO:0000313" key="1">
    <source>
        <dbReference type="EMBL" id="MFC2974704.1"/>
    </source>
</evidence>
<dbReference type="Proteomes" id="UP001595457">
    <property type="component" value="Unassembled WGS sequence"/>
</dbReference>
<proteinExistence type="predicted"/>
<name>A0ABV7AYR3_9GAMM</name>
<protein>
    <submittedName>
        <fullName evidence="1">Uncharacterized protein</fullName>
    </submittedName>
</protein>
<keyword evidence="2" id="KW-1185">Reference proteome</keyword>
<dbReference type="EMBL" id="JBHRSJ010000036">
    <property type="protein sequence ID" value="MFC2974704.1"/>
    <property type="molecule type" value="Genomic_DNA"/>
</dbReference>
<accession>A0ABV7AYR3</accession>
<gene>
    <name evidence="1" type="ORF">ACFOJE_21155</name>
</gene>
<reference evidence="2" key="1">
    <citation type="journal article" date="2019" name="Int. J. Syst. Evol. Microbiol.">
        <title>The Global Catalogue of Microorganisms (GCM) 10K type strain sequencing project: providing services to taxonomists for standard genome sequencing and annotation.</title>
        <authorList>
            <consortium name="The Broad Institute Genomics Platform"/>
            <consortium name="The Broad Institute Genome Sequencing Center for Infectious Disease"/>
            <person name="Wu L."/>
            <person name="Ma J."/>
        </authorList>
    </citation>
    <scope>NUCLEOTIDE SEQUENCE [LARGE SCALE GENOMIC DNA]</scope>
    <source>
        <strain evidence="2">KCTC 62195</strain>
    </source>
</reference>